<evidence type="ECO:0000313" key="2">
    <source>
        <dbReference type="Proteomes" id="UP000251617"/>
    </source>
</evidence>
<sequence length="222" mass="24852">MSVDNDKAVRASAAPGSLAVFLPGVSPDEREDILLGNLYAQLTTREEFGAGLVTDWFDCYRRKLKFLGWDATPAPGVILPGPDRDSLKKDALALISQYGNAAMADATRQALEGLAQDAEALEIFSYSLRQTEKIHFQLLPCVRHSGDYFDMVVYHMEGGVTARWNIGTLFMNQNPGLDFSKVRVELVRFNLRLFRDKYKALVRQRVYGKGGDFLRNVKLAKS</sequence>
<dbReference type="EMBL" id="CP030750">
    <property type="protein sequence ID" value="AXA26934.1"/>
    <property type="molecule type" value="Genomic_DNA"/>
</dbReference>
<evidence type="ECO:0000313" key="1">
    <source>
        <dbReference type="EMBL" id="AXA26934.1"/>
    </source>
</evidence>
<protein>
    <submittedName>
        <fullName evidence="1">Uncharacterized protein</fullName>
    </submittedName>
</protein>
<accession>A0AAD0LE24</accession>
<name>A0AAD0LE24_PSEPU</name>
<gene>
    <name evidence="1" type="ORF">C1S65_23515</name>
</gene>
<organism evidence="1 2">
    <name type="scientific">Pseudomonas putida</name>
    <name type="common">Arthrobacter siderocapsulatus</name>
    <dbReference type="NCBI Taxonomy" id="303"/>
    <lineage>
        <taxon>Bacteria</taxon>
        <taxon>Pseudomonadati</taxon>
        <taxon>Pseudomonadota</taxon>
        <taxon>Gammaproteobacteria</taxon>
        <taxon>Pseudomonadales</taxon>
        <taxon>Pseudomonadaceae</taxon>
        <taxon>Pseudomonas</taxon>
    </lineage>
</organism>
<dbReference type="Proteomes" id="UP000251617">
    <property type="component" value="Chromosome"/>
</dbReference>
<dbReference type="RefSeq" id="WP_112899271.1">
    <property type="nucleotide sequence ID" value="NZ_CP030750.1"/>
</dbReference>
<proteinExistence type="predicted"/>
<dbReference type="AlphaFoldDB" id="A0AAD0LE24"/>
<reference evidence="1 2" key="1">
    <citation type="submission" date="2018-06" db="EMBL/GenBank/DDBJ databases">
        <title>The genome of Pseudomonas putida NX-1, a lignin degrader.</title>
        <authorList>
            <person name="Xu Z."/>
        </authorList>
    </citation>
    <scope>NUCLEOTIDE SEQUENCE [LARGE SCALE GENOMIC DNA]</scope>
    <source>
        <strain evidence="1 2">NX-1</strain>
    </source>
</reference>